<organism evidence="1 2">
    <name type="scientific">Candidatus Epulonipiscium fishelsonii</name>
    <dbReference type="NCBI Taxonomy" id="77094"/>
    <lineage>
        <taxon>Bacteria</taxon>
        <taxon>Bacillati</taxon>
        <taxon>Bacillota</taxon>
        <taxon>Clostridia</taxon>
        <taxon>Lachnospirales</taxon>
        <taxon>Lachnospiraceae</taxon>
        <taxon>Candidatus Epulonipiscium</taxon>
    </lineage>
</organism>
<gene>
    <name evidence="1" type="ORF">AN640_04945</name>
</gene>
<dbReference type="EMBL" id="LJHD01000070">
    <property type="protein sequence ID" value="ONI45166.1"/>
    <property type="molecule type" value="Genomic_DNA"/>
</dbReference>
<proteinExistence type="predicted"/>
<accession>A0ACC8XIN9</accession>
<comment type="caution">
    <text evidence="1">The sequence shown here is derived from an EMBL/GenBank/DDBJ whole genome shotgun (WGS) entry which is preliminary data.</text>
</comment>
<evidence type="ECO:0000313" key="1">
    <source>
        <dbReference type="EMBL" id="ONI45166.1"/>
    </source>
</evidence>
<keyword evidence="2" id="KW-1185">Reference proteome</keyword>
<name>A0ACC8XIN9_9FIRM</name>
<sequence length="178" mass="19826">MKKFLPLLAICSLASVSVLGYGYGQITAEYKVQQLNVNGNVLTQDVIIHNGITYMPIATLSNLLGATATNSYGVFVIKDIYTSPDDSEYIPVTPELLPTDSEPIPVIQDRTGEMITKEKAKSIALEDAGNLGANPYLKISLNTYEELICYKIDFTVWNKDYKYQIDAYSGEIVYYEIE</sequence>
<protein>
    <submittedName>
        <fullName evidence="1">Uncharacterized protein</fullName>
    </submittedName>
</protein>
<evidence type="ECO:0000313" key="2">
    <source>
        <dbReference type="Proteomes" id="UP000188637"/>
    </source>
</evidence>
<dbReference type="Proteomes" id="UP000188637">
    <property type="component" value="Unassembled WGS sequence"/>
</dbReference>
<reference evidence="1" key="1">
    <citation type="submission" date="2016-08" db="EMBL/GenBank/DDBJ databases">
        <authorList>
            <person name="Ngugi D.K."/>
            <person name="Miyake S."/>
            <person name="Stingl U."/>
        </authorList>
    </citation>
    <scope>NUCLEOTIDE SEQUENCE</scope>
    <source>
        <strain evidence="1">SCG-D08WGA-EpuloA1</strain>
    </source>
</reference>